<name>A0A821JS85_9BILA</name>
<feature type="non-terminal residue" evidence="2">
    <location>
        <position position="1"/>
    </location>
</feature>
<dbReference type="AlphaFoldDB" id="A0A821JS85"/>
<evidence type="ECO:0000313" key="2">
    <source>
        <dbReference type="EMBL" id="CAF4727341.1"/>
    </source>
</evidence>
<feature type="compositionally biased region" description="Polar residues" evidence="1">
    <location>
        <begin position="10"/>
        <end position="24"/>
    </location>
</feature>
<dbReference type="EMBL" id="CAJOBP010037503">
    <property type="protein sequence ID" value="CAF4727341.1"/>
    <property type="molecule type" value="Genomic_DNA"/>
</dbReference>
<evidence type="ECO:0000313" key="3">
    <source>
        <dbReference type="Proteomes" id="UP000663873"/>
    </source>
</evidence>
<organism evidence="2 3">
    <name type="scientific">Rotaria socialis</name>
    <dbReference type="NCBI Taxonomy" id="392032"/>
    <lineage>
        <taxon>Eukaryota</taxon>
        <taxon>Metazoa</taxon>
        <taxon>Spiralia</taxon>
        <taxon>Gnathifera</taxon>
        <taxon>Rotifera</taxon>
        <taxon>Eurotatoria</taxon>
        <taxon>Bdelloidea</taxon>
        <taxon>Philodinida</taxon>
        <taxon>Philodinidae</taxon>
        <taxon>Rotaria</taxon>
    </lineage>
</organism>
<reference evidence="2" key="1">
    <citation type="submission" date="2021-02" db="EMBL/GenBank/DDBJ databases">
        <authorList>
            <person name="Nowell W R."/>
        </authorList>
    </citation>
    <scope>NUCLEOTIDE SEQUENCE</scope>
</reference>
<keyword evidence="3" id="KW-1185">Reference proteome</keyword>
<gene>
    <name evidence="2" type="ORF">UJA718_LOCUS37582</name>
</gene>
<comment type="caution">
    <text evidence="2">The sequence shown here is derived from an EMBL/GenBank/DDBJ whole genome shotgun (WGS) entry which is preliminary data.</text>
</comment>
<protein>
    <submittedName>
        <fullName evidence="2">Uncharacterized protein</fullName>
    </submittedName>
</protein>
<proteinExistence type="predicted"/>
<feature type="region of interest" description="Disordered" evidence="1">
    <location>
        <begin position="1"/>
        <end position="30"/>
    </location>
</feature>
<accession>A0A821JS85</accession>
<evidence type="ECO:0000256" key="1">
    <source>
        <dbReference type="SAM" id="MobiDB-lite"/>
    </source>
</evidence>
<dbReference type="Proteomes" id="UP000663873">
    <property type="component" value="Unassembled WGS sequence"/>
</dbReference>
<sequence>MPTAPKRQRSFVTSTVADGPGSTSEHSKQVRIVRTQSRLRMLVEQLPNGRKRLHLKGIDTIAIPTELYELTDLDILDVTPESKSGMNYTLSRVPADFRFLINL</sequence>